<evidence type="ECO:0000313" key="2">
    <source>
        <dbReference type="EMBL" id="HIU43947.1"/>
    </source>
</evidence>
<dbReference type="InterPro" id="IPR011051">
    <property type="entry name" value="RmlC_Cupin_sf"/>
</dbReference>
<organism evidence="2 3">
    <name type="scientific">Candidatus Ventrousia excrementavium</name>
    <dbReference type="NCBI Taxonomy" id="2840961"/>
    <lineage>
        <taxon>Bacteria</taxon>
        <taxon>Bacillati</taxon>
        <taxon>Bacillota</taxon>
        <taxon>Clostridia</taxon>
        <taxon>Eubacteriales</taxon>
        <taxon>Clostridiaceae</taxon>
        <taxon>Clostridiaceae incertae sedis</taxon>
        <taxon>Candidatus Ventrousia</taxon>
    </lineage>
</organism>
<comment type="caution">
    <text evidence="2">The sequence shown here is derived from an EMBL/GenBank/DDBJ whole genome shotgun (WGS) entry which is preliminary data.</text>
</comment>
<dbReference type="Gene3D" id="2.60.120.10">
    <property type="entry name" value="Jelly Rolls"/>
    <property type="match status" value="1"/>
</dbReference>
<dbReference type="InterPro" id="IPR014710">
    <property type="entry name" value="RmlC-like_jellyroll"/>
</dbReference>
<gene>
    <name evidence="2" type="ORF">IAB67_06595</name>
</gene>
<evidence type="ECO:0000313" key="3">
    <source>
        <dbReference type="Proteomes" id="UP000824073"/>
    </source>
</evidence>
<sequence length="125" mass="13960">MIRHADEMPTVRIPNMLGGKLYVDGQRFLEADESMGAGAFFGRATMPPGGSFGFHIQKCRPAGDMELYYIISGRALAYEEDKVEELGPGDFFFCPNGLWNGLENIGDTDLEFLSILLYKNPRDTE</sequence>
<name>A0A9D1LLS4_9CLOT</name>
<reference evidence="2" key="2">
    <citation type="journal article" date="2021" name="PeerJ">
        <title>Extensive microbial diversity within the chicken gut microbiome revealed by metagenomics and culture.</title>
        <authorList>
            <person name="Gilroy R."/>
            <person name="Ravi A."/>
            <person name="Getino M."/>
            <person name="Pursley I."/>
            <person name="Horton D.L."/>
            <person name="Alikhan N.F."/>
            <person name="Baker D."/>
            <person name="Gharbi K."/>
            <person name="Hall N."/>
            <person name="Watson M."/>
            <person name="Adriaenssens E.M."/>
            <person name="Foster-Nyarko E."/>
            <person name="Jarju S."/>
            <person name="Secka A."/>
            <person name="Antonio M."/>
            <person name="Oren A."/>
            <person name="Chaudhuri R.R."/>
            <person name="La Ragione R."/>
            <person name="Hildebrand F."/>
            <person name="Pallen M.J."/>
        </authorList>
    </citation>
    <scope>NUCLEOTIDE SEQUENCE</scope>
    <source>
        <strain evidence="2">CHK191-8634</strain>
    </source>
</reference>
<feature type="domain" description="Cupin type-2" evidence="1">
    <location>
        <begin position="43"/>
        <end position="115"/>
    </location>
</feature>
<dbReference type="SUPFAM" id="SSF51182">
    <property type="entry name" value="RmlC-like cupins"/>
    <property type="match status" value="1"/>
</dbReference>
<dbReference type="Pfam" id="PF07883">
    <property type="entry name" value="Cupin_2"/>
    <property type="match status" value="1"/>
</dbReference>
<proteinExistence type="predicted"/>
<protein>
    <submittedName>
        <fullName evidence="2">Cupin domain-containing protein</fullName>
    </submittedName>
</protein>
<dbReference type="AlphaFoldDB" id="A0A9D1LLS4"/>
<accession>A0A9D1LLS4</accession>
<dbReference type="EMBL" id="DVMR01000051">
    <property type="protein sequence ID" value="HIU43947.1"/>
    <property type="molecule type" value="Genomic_DNA"/>
</dbReference>
<reference evidence="2" key="1">
    <citation type="submission" date="2020-10" db="EMBL/GenBank/DDBJ databases">
        <authorList>
            <person name="Gilroy R."/>
        </authorList>
    </citation>
    <scope>NUCLEOTIDE SEQUENCE</scope>
    <source>
        <strain evidence="2">CHK191-8634</strain>
    </source>
</reference>
<dbReference type="Proteomes" id="UP000824073">
    <property type="component" value="Unassembled WGS sequence"/>
</dbReference>
<evidence type="ECO:0000259" key="1">
    <source>
        <dbReference type="Pfam" id="PF07883"/>
    </source>
</evidence>
<dbReference type="InterPro" id="IPR013096">
    <property type="entry name" value="Cupin_2"/>
</dbReference>